<evidence type="ECO:0000256" key="1">
    <source>
        <dbReference type="ARBA" id="ARBA00022793"/>
    </source>
</evidence>
<evidence type="ECO:0000313" key="5">
    <source>
        <dbReference type="EMBL" id="CDI80575.1"/>
    </source>
</evidence>
<evidence type="ECO:0000256" key="3">
    <source>
        <dbReference type="SAM" id="MobiDB-lite"/>
    </source>
</evidence>
<keyword evidence="2" id="KW-0456">Lyase</keyword>
<feature type="compositionally biased region" description="Low complexity" evidence="3">
    <location>
        <begin position="708"/>
        <end position="726"/>
    </location>
</feature>
<protein>
    <submittedName>
        <fullName evidence="5">Phosphatidylserine decarboxylase proenzyme, putative</fullName>
    </submittedName>
</protein>
<dbReference type="InterPro" id="IPR003817">
    <property type="entry name" value="PS_Dcarbxylase"/>
</dbReference>
<dbReference type="Proteomes" id="UP000018050">
    <property type="component" value="Unassembled WGS sequence"/>
</dbReference>
<dbReference type="Gene3D" id="1.20.120.20">
    <property type="entry name" value="Apolipoprotein"/>
    <property type="match status" value="1"/>
</dbReference>
<reference evidence="5" key="1">
    <citation type="submission" date="2013-10" db="EMBL/GenBank/DDBJ databases">
        <title>Genomic analysis of the causative agents of coccidiosis in chickens.</title>
        <authorList>
            <person name="Reid A.J."/>
            <person name="Blake D."/>
            <person name="Billington K."/>
            <person name="Browne H."/>
            <person name="Dunn M."/>
            <person name="Hung S."/>
            <person name="Kawahara F."/>
            <person name="Miranda-Saavedra D."/>
            <person name="Mourier T."/>
            <person name="Nagra H."/>
            <person name="Otto T.D."/>
            <person name="Rawlings N."/>
            <person name="Sanchez A."/>
            <person name="Sanders M."/>
            <person name="Subramaniam C."/>
            <person name="Tay Y."/>
            <person name="Dear P."/>
            <person name="Doerig C."/>
            <person name="Gruber A."/>
            <person name="Parkinson J."/>
            <person name="Shirley M."/>
            <person name="Wan K.L."/>
            <person name="Berriman M."/>
            <person name="Tomley F."/>
            <person name="Pain A."/>
        </authorList>
    </citation>
    <scope>NUCLEOTIDE SEQUENCE</scope>
    <source>
        <strain evidence="5">Houghton</strain>
    </source>
</reference>
<dbReference type="SUPFAM" id="SSF58113">
    <property type="entry name" value="Apolipoprotein A-I"/>
    <property type="match status" value="1"/>
</dbReference>
<sequence>MYLQRLLLLLLLLLLALLLPPTQASNTNKKKDEEFVFSCTGKHIILSFYKTPRRACVRWSAGATLGSLSSSLAALSGCTDTVHLRTDTVWGRLAFWRGRLSSSTPLDKLSRGRLRAVAKRGSDNVPLDPRFLDVLPRVDAANIPLLLLQPWATVHRLDSVKELLKGSPEVSPSWLQGNEGGVSLLQPDNHTLGSIFPTLTYRRVEFRDEETGLVKYYPSNIFSFPIKASAYYCGAKIPLRISSIGRRQLETAIAAETPNKAEARLLAARSPTDIHTEQDPTVILLQLFRGPNGEAVFKETPIHVDHEQAPLLRTDARTRYGRGFLRNFFTDNTRMLSRVGGFFSRLRVSPCFLWKFAAMTNIDLEEAFSTAQTWQGGGRHFECIGSFFSRPINTDVLRPIDRDALVVSPADSVLQNAFFITPDKDGRGFLRNFFTDNTRMLSRVGGFFSRLRVSPCFLWKFAAMTNIDLEEAFSTAQTWQGGGRHFECIGSFFSRPINTDVLRPIDRDALVVSPADSVLQNAFFITPDKDASLVGGIELYYRRHLDKNKFFLTPACSRMRKAFTYNYHSPVPLCMGQEMGAFQFGSTVVLAFEAPAGLDIRSPICSHVDVNSTVGTVLGGPRRPLKRCNFTVGNHGSPLAYLEYLQGLVKAGRKPQQIEAFMQMQVKPHYDDIDTDRETPTETEETLTPVAEETKETHAPSAEETEETPGPAAAETEETPGPAAAQTEETIGAAAAQTEDMPAPVAAETEGTLTPAAEETEGTFTPAAEETEGTHTPAAEETEETHTPAAEETEEMLAPAAAETEETLGPAAAETGETPDPATQETDVQNSPAGVAFPIDQEETVAGDAAAAGETGDSSQQQVERQVTVRGTGDAAETVEAICVSERPLQQQIKSKQVEGEERQFSTLKNPMHKIRLLEHGLVHRFALAKWLAEAWLAAEVILGDRLLLLQVGQLSEGETDSNGEGHPICFYDAEQQSVQLRFPGKRSSLLLQWPSKKGDSWLLRYPTFACASSSGWGKTTRGVAAKWWFSGETVYVEFWLQFGRLVGEVIGVVETAKFLLKGALLSPPEETADRESLQLDETDNGVSLSSVAAAAAAAGDAGVLRFAAEKRPELLSVDQQQFSVTTFVPEVVKPQSADKEASCPSSPLRRALASLKRWLSALGRRFQRRFQRRGQERRHREG</sequence>
<dbReference type="GO" id="GO:0004609">
    <property type="term" value="F:phosphatidylserine decarboxylase activity"/>
    <property type="evidence" value="ECO:0007669"/>
    <property type="project" value="InterPro"/>
</dbReference>
<keyword evidence="6" id="KW-1185">Reference proteome</keyword>
<evidence type="ECO:0000256" key="2">
    <source>
        <dbReference type="ARBA" id="ARBA00023239"/>
    </source>
</evidence>
<dbReference type="AlphaFoldDB" id="U6GK91"/>
<dbReference type="PANTHER" id="PTHR10067">
    <property type="entry name" value="PHOSPHATIDYLSERINE DECARBOXYLASE"/>
    <property type="match status" value="1"/>
</dbReference>
<feature type="region of interest" description="Disordered" evidence="3">
    <location>
        <begin position="669"/>
        <end position="726"/>
    </location>
</feature>
<reference evidence="5" key="2">
    <citation type="submission" date="2013-10" db="EMBL/GenBank/DDBJ databases">
        <authorList>
            <person name="Aslett M."/>
        </authorList>
    </citation>
    <scope>NUCLEOTIDE SEQUENCE</scope>
    <source>
        <strain evidence="5">Houghton</strain>
    </source>
</reference>
<accession>U6GK91</accession>
<dbReference type="OrthoDB" id="354864at2759"/>
<keyword evidence="4" id="KW-0732">Signal</keyword>
<dbReference type="GeneID" id="25269656"/>
<gene>
    <name evidence="5" type="ORF">EAH_00015860</name>
</gene>
<name>U6GK91_EIMAC</name>
<feature type="compositionally biased region" description="Basic and acidic residues" evidence="3">
    <location>
        <begin position="669"/>
        <end position="680"/>
    </location>
</feature>
<feature type="signal peptide" evidence="4">
    <location>
        <begin position="1"/>
        <end position="24"/>
    </location>
</feature>
<dbReference type="EMBL" id="HG671246">
    <property type="protein sequence ID" value="CDI80575.1"/>
    <property type="molecule type" value="Genomic_DNA"/>
</dbReference>
<dbReference type="GO" id="GO:0006646">
    <property type="term" value="P:phosphatidylethanolamine biosynthetic process"/>
    <property type="evidence" value="ECO:0007669"/>
    <property type="project" value="TreeGrafter"/>
</dbReference>
<feature type="compositionally biased region" description="Polar residues" evidence="3">
    <location>
        <begin position="821"/>
        <end position="831"/>
    </location>
</feature>
<keyword evidence="1" id="KW-0210">Decarboxylase</keyword>
<feature type="region of interest" description="Disordered" evidence="3">
    <location>
        <begin position="764"/>
        <end position="793"/>
    </location>
</feature>
<proteinExistence type="predicted"/>
<dbReference type="GO" id="GO:0005739">
    <property type="term" value="C:mitochondrion"/>
    <property type="evidence" value="ECO:0007669"/>
    <property type="project" value="TreeGrafter"/>
</dbReference>
<dbReference type="RefSeq" id="XP_013249489.1">
    <property type="nucleotide sequence ID" value="XM_013394035.1"/>
</dbReference>
<evidence type="ECO:0000313" key="6">
    <source>
        <dbReference type="Proteomes" id="UP000018050"/>
    </source>
</evidence>
<evidence type="ECO:0000256" key="4">
    <source>
        <dbReference type="SAM" id="SignalP"/>
    </source>
</evidence>
<organism evidence="5 6">
    <name type="scientific">Eimeria acervulina</name>
    <name type="common">Coccidian parasite</name>
    <dbReference type="NCBI Taxonomy" id="5801"/>
    <lineage>
        <taxon>Eukaryota</taxon>
        <taxon>Sar</taxon>
        <taxon>Alveolata</taxon>
        <taxon>Apicomplexa</taxon>
        <taxon>Conoidasida</taxon>
        <taxon>Coccidia</taxon>
        <taxon>Eucoccidiorida</taxon>
        <taxon>Eimeriorina</taxon>
        <taxon>Eimeriidae</taxon>
        <taxon>Eimeria</taxon>
    </lineage>
</organism>
<feature type="region of interest" description="Disordered" evidence="3">
    <location>
        <begin position="812"/>
        <end position="831"/>
    </location>
</feature>
<dbReference type="VEuPathDB" id="ToxoDB:EAH_00015860"/>
<dbReference type="Pfam" id="PF02666">
    <property type="entry name" value="PS_Dcarbxylase"/>
    <property type="match status" value="1"/>
</dbReference>
<dbReference type="PANTHER" id="PTHR10067:SF6">
    <property type="entry name" value="PHOSPHATIDYLSERINE DECARBOXYLASE PROENZYME, MITOCHONDRIAL"/>
    <property type="match status" value="1"/>
</dbReference>
<dbReference type="OMA" id="ASAYYCG"/>
<feature type="chain" id="PRO_5004669999" evidence="4">
    <location>
        <begin position="25"/>
        <end position="1183"/>
    </location>
</feature>